<keyword evidence="2" id="KW-1003">Cell membrane</keyword>
<dbReference type="InterPro" id="IPR044878">
    <property type="entry name" value="UbiA_sf"/>
</dbReference>
<protein>
    <submittedName>
        <fullName evidence="7">4-hydroxybenzoate polyprenyltransferase</fullName>
    </submittedName>
</protein>
<feature type="transmembrane region" description="Helical" evidence="6">
    <location>
        <begin position="278"/>
        <end position="301"/>
    </location>
</feature>
<dbReference type="GO" id="GO:0016020">
    <property type="term" value="C:membrane"/>
    <property type="evidence" value="ECO:0007669"/>
    <property type="project" value="UniProtKB-SubCell"/>
</dbReference>
<evidence type="ECO:0000256" key="5">
    <source>
        <dbReference type="ARBA" id="ARBA00023136"/>
    </source>
</evidence>
<dbReference type="GO" id="GO:0016765">
    <property type="term" value="F:transferase activity, transferring alkyl or aryl (other than methyl) groups"/>
    <property type="evidence" value="ECO:0007669"/>
    <property type="project" value="InterPro"/>
</dbReference>
<dbReference type="CDD" id="cd13961">
    <property type="entry name" value="PT_UbiA_DGGGPS"/>
    <property type="match status" value="1"/>
</dbReference>
<dbReference type="RefSeq" id="WP_090222769.1">
    <property type="nucleotide sequence ID" value="NZ_FOZP01000001.1"/>
</dbReference>
<feature type="transmembrane region" description="Helical" evidence="6">
    <location>
        <begin position="92"/>
        <end position="109"/>
    </location>
</feature>
<dbReference type="AlphaFoldDB" id="A0A1I6NZB5"/>
<dbReference type="InterPro" id="IPR050475">
    <property type="entry name" value="Prenyltransferase_related"/>
</dbReference>
<dbReference type="Proteomes" id="UP000199312">
    <property type="component" value="Unassembled WGS sequence"/>
</dbReference>
<feature type="transmembrane region" description="Helical" evidence="6">
    <location>
        <begin position="12"/>
        <end position="30"/>
    </location>
</feature>
<evidence type="ECO:0000256" key="6">
    <source>
        <dbReference type="SAM" id="Phobius"/>
    </source>
</evidence>
<accession>A0A1I6NZB5</accession>
<comment type="subcellular location">
    <subcellularLocation>
        <location evidence="1">Membrane</location>
        <topology evidence="1">Multi-pass membrane protein</topology>
    </subcellularLocation>
</comment>
<gene>
    <name evidence="7" type="ORF">SAMN04488006_0744</name>
</gene>
<evidence type="ECO:0000256" key="1">
    <source>
        <dbReference type="ARBA" id="ARBA00004141"/>
    </source>
</evidence>
<reference evidence="8" key="1">
    <citation type="submission" date="2016-10" db="EMBL/GenBank/DDBJ databases">
        <authorList>
            <person name="Varghese N."/>
            <person name="Submissions S."/>
        </authorList>
    </citation>
    <scope>NUCLEOTIDE SEQUENCE [LARGE SCALE GENOMIC DNA]</scope>
    <source>
        <strain evidence="8">DSM 24450</strain>
    </source>
</reference>
<organism evidence="7 8">
    <name type="scientific">Lutibacter maritimus</name>
    <dbReference type="NCBI Taxonomy" id="593133"/>
    <lineage>
        <taxon>Bacteria</taxon>
        <taxon>Pseudomonadati</taxon>
        <taxon>Bacteroidota</taxon>
        <taxon>Flavobacteriia</taxon>
        <taxon>Flavobacteriales</taxon>
        <taxon>Flavobacteriaceae</taxon>
        <taxon>Lutibacter</taxon>
    </lineage>
</organism>
<evidence type="ECO:0000256" key="2">
    <source>
        <dbReference type="ARBA" id="ARBA00022475"/>
    </source>
</evidence>
<evidence type="ECO:0000256" key="3">
    <source>
        <dbReference type="ARBA" id="ARBA00022692"/>
    </source>
</evidence>
<dbReference type="Pfam" id="PF01040">
    <property type="entry name" value="UbiA"/>
    <property type="match status" value="1"/>
</dbReference>
<feature type="transmembrane region" description="Helical" evidence="6">
    <location>
        <begin position="115"/>
        <end position="130"/>
    </location>
</feature>
<keyword evidence="8" id="KW-1185">Reference proteome</keyword>
<evidence type="ECO:0000256" key="4">
    <source>
        <dbReference type="ARBA" id="ARBA00022989"/>
    </source>
</evidence>
<evidence type="ECO:0000313" key="7">
    <source>
        <dbReference type="EMBL" id="SFS33297.1"/>
    </source>
</evidence>
<dbReference type="PANTHER" id="PTHR42723:SF1">
    <property type="entry name" value="CHLOROPHYLL SYNTHASE, CHLOROPLASTIC"/>
    <property type="match status" value="1"/>
</dbReference>
<feature type="transmembrane region" description="Helical" evidence="6">
    <location>
        <begin position="247"/>
        <end position="266"/>
    </location>
</feature>
<feature type="transmembrane region" description="Helical" evidence="6">
    <location>
        <begin position="223"/>
        <end position="241"/>
    </location>
</feature>
<dbReference type="EMBL" id="FOZP01000001">
    <property type="protein sequence ID" value="SFS33297.1"/>
    <property type="molecule type" value="Genomic_DNA"/>
</dbReference>
<feature type="transmembrane region" description="Helical" evidence="6">
    <location>
        <begin position="137"/>
        <end position="159"/>
    </location>
</feature>
<proteinExistence type="predicted"/>
<keyword evidence="4 6" id="KW-1133">Transmembrane helix</keyword>
<keyword evidence="7" id="KW-0808">Transferase</keyword>
<dbReference type="OrthoDB" id="9811562at2"/>
<dbReference type="Gene3D" id="1.20.120.1780">
    <property type="entry name" value="UbiA prenyltransferase"/>
    <property type="match status" value="1"/>
</dbReference>
<dbReference type="STRING" id="593133.SAMN04488006_0744"/>
<sequence length="302" mass="34706">MQLSAFFNLIRWKNLLLIIYIQIAIKFLFFPNFDIGTNLTNFQFFILLLAILSITAAGYIINDIFDIETDKINKPKKLIISVIFNEETAKRWYLYLNTIGIFFGIFICLKIEKPSLSFIFIGAALLLYYYSKKLKSLPLIGNLIVALLVSINVLILLIFDLNTTGSVTNLNYVKTTILIVTFFAFCINFIRELVKDIEDINGDYKLKMNTLPILIGIKRTKNIISILCVFLIFLLVLFLNYFTSGQIVISLYIIVFILLPILYVTIKINKAKSQKKIHTISSLLKLVMFFGINILIILSIIH</sequence>
<dbReference type="InterPro" id="IPR000537">
    <property type="entry name" value="UbiA_prenyltransferase"/>
</dbReference>
<dbReference type="Gene3D" id="1.10.357.140">
    <property type="entry name" value="UbiA prenyltransferase"/>
    <property type="match status" value="1"/>
</dbReference>
<feature type="transmembrane region" description="Helical" evidence="6">
    <location>
        <begin position="42"/>
        <end position="61"/>
    </location>
</feature>
<keyword evidence="5 6" id="KW-0472">Membrane</keyword>
<evidence type="ECO:0000313" key="8">
    <source>
        <dbReference type="Proteomes" id="UP000199312"/>
    </source>
</evidence>
<name>A0A1I6NZB5_9FLAO</name>
<keyword evidence="3 6" id="KW-0812">Transmembrane</keyword>
<feature type="transmembrane region" description="Helical" evidence="6">
    <location>
        <begin position="171"/>
        <end position="190"/>
    </location>
</feature>
<dbReference type="PANTHER" id="PTHR42723">
    <property type="entry name" value="CHLOROPHYLL SYNTHASE"/>
    <property type="match status" value="1"/>
</dbReference>